<reference evidence="1 2" key="1">
    <citation type="journal article" date="2021" name="Elife">
        <title>Chloroplast acquisition without the gene transfer in kleptoplastic sea slugs, Plakobranchus ocellatus.</title>
        <authorList>
            <person name="Maeda T."/>
            <person name="Takahashi S."/>
            <person name="Yoshida T."/>
            <person name="Shimamura S."/>
            <person name="Takaki Y."/>
            <person name="Nagai Y."/>
            <person name="Toyoda A."/>
            <person name="Suzuki Y."/>
            <person name="Arimoto A."/>
            <person name="Ishii H."/>
            <person name="Satoh N."/>
            <person name="Nishiyama T."/>
            <person name="Hasebe M."/>
            <person name="Maruyama T."/>
            <person name="Minagawa J."/>
            <person name="Obokata J."/>
            <person name="Shigenobu S."/>
        </authorList>
    </citation>
    <scope>NUCLEOTIDE SEQUENCE [LARGE SCALE GENOMIC DNA]</scope>
</reference>
<keyword evidence="2" id="KW-1185">Reference proteome</keyword>
<evidence type="ECO:0000313" key="1">
    <source>
        <dbReference type="EMBL" id="GFR95781.1"/>
    </source>
</evidence>
<organism evidence="1 2">
    <name type="scientific">Elysia marginata</name>
    <dbReference type="NCBI Taxonomy" id="1093978"/>
    <lineage>
        <taxon>Eukaryota</taxon>
        <taxon>Metazoa</taxon>
        <taxon>Spiralia</taxon>
        <taxon>Lophotrochozoa</taxon>
        <taxon>Mollusca</taxon>
        <taxon>Gastropoda</taxon>
        <taxon>Heterobranchia</taxon>
        <taxon>Euthyneura</taxon>
        <taxon>Panpulmonata</taxon>
        <taxon>Sacoglossa</taxon>
        <taxon>Placobranchoidea</taxon>
        <taxon>Plakobranchidae</taxon>
        <taxon>Elysia</taxon>
    </lineage>
</organism>
<dbReference type="AlphaFoldDB" id="A0AAV4HGB3"/>
<proteinExistence type="predicted"/>
<dbReference type="Proteomes" id="UP000762676">
    <property type="component" value="Unassembled WGS sequence"/>
</dbReference>
<dbReference type="EMBL" id="BMAT01008949">
    <property type="protein sequence ID" value="GFR95781.1"/>
    <property type="molecule type" value="Genomic_DNA"/>
</dbReference>
<protein>
    <submittedName>
        <fullName evidence="1">Uncharacterized protein</fullName>
    </submittedName>
</protein>
<name>A0AAV4HGB3_9GAST</name>
<gene>
    <name evidence="1" type="ORF">ElyMa_004437300</name>
</gene>
<comment type="caution">
    <text evidence="1">The sequence shown here is derived from an EMBL/GenBank/DDBJ whole genome shotgun (WGS) entry which is preliminary data.</text>
</comment>
<evidence type="ECO:0000313" key="2">
    <source>
        <dbReference type="Proteomes" id="UP000762676"/>
    </source>
</evidence>
<accession>A0AAV4HGB3</accession>
<sequence length="96" mass="10290">MSSGPGSLAAPSLLPRSHITLGGLADSGKPCTVTPFIGNEIRDKGYIPTFQHQQQPLISHPMLQQGSVCLPMFYHLIMTSSCLATKGCLQHKAKKS</sequence>